<keyword evidence="2" id="KW-0479">Metal-binding</keyword>
<comment type="similarity">
    <text evidence="1">Belongs to the replication factor A protein 1 family.</text>
</comment>
<keyword evidence="4" id="KW-0862">Zinc</keyword>
<evidence type="ECO:0000259" key="6">
    <source>
        <dbReference type="Pfam" id="PF02721"/>
    </source>
</evidence>
<protein>
    <submittedName>
        <fullName evidence="9">Replication factor A protein 1-like</fullName>
    </submittedName>
</protein>
<evidence type="ECO:0000256" key="4">
    <source>
        <dbReference type="ARBA" id="ARBA00022833"/>
    </source>
</evidence>
<feature type="domain" description="Replication protein A 70 kDa DNA-binding subunit B/D first OB fold" evidence="6">
    <location>
        <begin position="8"/>
        <end position="108"/>
    </location>
</feature>
<name>A0A6P6X3H5_COFAR</name>
<evidence type="ECO:0000313" key="8">
    <source>
        <dbReference type="Proteomes" id="UP001652660"/>
    </source>
</evidence>
<evidence type="ECO:0000256" key="5">
    <source>
        <dbReference type="ARBA" id="ARBA00023125"/>
    </source>
</evidence>
<dbReference type="SUPFAM" id="SSF50249">
    <property type="entry name" value="Nucleic acid-binding proteins"/>
    <property type="match status" value="2"/>
</dbReference>
<dbReference type="OrthoDB" id="1931061at2759"/>
<dbReference type="GO" id="GO:0008270">
    <property type="term" value="F:zinc ion binding"/>
    <property type="evidence" value="ECO:0007669"/>
    <property type="project" value="UniProtKB-KW"/>
</dbReference>
<keyword evidence="3" id="KW-0863">Zinc-finger</keyword>
<evidence type="ECO:0000313" key="9">
    <source>
        <dbReference type="RefSeq" id="XP_027122074.1"/>
    </source>
</evidence>
<dbReference type="Proteomes" id="UP001652660">
    <property type="component" value="Chromosome 4c"/>
</dbReference>
<dbReference type="AlphaFoldDB" id="A0A6P6X3H5"/>
<dbReference type="InterPro" id="IPR047192">
    <property type="entry name" value="Euk_RPA1_DBD_C"/>
</dbReference>
<accession>A0A6P6X3H5</accession>
<reference evidence="9" key="2">
    <citation type="submission" date="2025-08" db="UniProtKB">
        <authorList>
            <consortium name="RefSeq"/>
        </authorList>
    </citation>
    <scope>IDENTIFICATION</scope>
    <source>
        <tissue evidence="9">Leaves</tissue>
    </source>
</reference>
<dbReference type="Gene3D" id="2.40.50.140">
    <property type="entry name" value="Nucleic acid-binding proteins"/>
    <property type="match status" value="3"/>
</dbReference>
<keyword evidence="8" id="KW-1185">Reference proteome</keyword>
<dbReference type="CDD" id="cd04476">
    <property type="entry name" value="RPA1_DBD_C"/>
    <property type="match status" value="1"/>
</dbReference>
<sequence length="444" mass="50887">MNSSHKLLNQLTVGFDSKKIKVRVTRMWDAINTNTGDVFALEMVLLDENDNHMVAIVPKNLVQRFRPQLLEGDVYILEKFRVTPRKQSWNVVHNEHNIYFTYTTLVKKLDGRMSSIKFHKFEFIDFNDLSSRCQAFIFLSGMIGESINVTLWGTTSNQFNDETILVSDQPLVLVISSVTVKQFRGNDINISETLIVNILLFLFISILNGPHDKLLLSIDSTAPQTIEVLHPPKMREAIQQLMFKNRKFLSEIYQIMAGVQTEELVYTSKVTILKVDFNSQLHYKACPKCQKKVTLEGSNFVCNACNQNVEYPKLRYMLKVLASDATGSAWFVIFDQEAERIIEHKLSFVLEEFNKIGGTDNQYQPEVSSSQIPISTPDDFNQQHFNTLHMNHSSEGSTKITKEGNPHKKICMRSDNEKSINADLHGQIEENVQTEEKSKQVPEE</sequence>
<organism evidence="8 9">
    <name type="scientific">Coffea arabica</name>
    <name type="common">Arabian coffee</name>
    <dbReference type="NCBI Taxonomy" id="13443"/>
    <lineage>
        <taxon>Eukaryota</taxon>
        <taxon>Viridiplantae</taxon>
        <taxon>Streptophyta</taxon>
        <taxon>Embryophyta</taxon>
        <taxon>Tracheophyta</taxon>
        <taxon>Spermatophyta</taxon>
        <taxon>Magnoliopsida</taxon>
        <taxon>eudicotyledons</taxon>
        <taxon>Gunneridae</taxon>
        <taxon>Pentapetalae</taxon>
        <taxon>asterids</taxon>
        <taxon>lamiids</taxon>
        <taxon>Gentianales</taxon>
        <taxon>Rubiaceae</taxon>
        <taxon>Ixoroideae</taxon>
        <taxon>Gardenieae complex</taxon>
        <taxon>Bertiereae - Coffeeae clade</taxon>
        <taxon>Coffeeae</taxon>
        <taxon>Coffea</taxon>
    </lineage>
</organism>
<feature type="domain" description="Replication factor A C-terminal" evidence="7">
    <location>
        <begin position="268"/>
        <end position="345"/>
    </location>
</feature>
<dbReference type="InterPro" id="IPR003871">
    <property type="entry name" value="RFA1B/D_OB_1st"/>
</dbReference>
<dbReference type="GO" id="GO:0003677">
    <property type="term" value="F:DNA binding"/>
    <property type="evidence" value="ECO:0007669"/>
    <property type="project" value="UniProtKB-KW"/>
</dbReference>
<dbReference type="InterPro" id="IPR012340">
    <property type="entry name" value="NA-bd_OB-fold"/>
</dbReference>
<evidence type="ECO:0000256" key="2">
    <source>
        <dbReference type="ARBA" id="ARBA00022723"/>
    </source>
</evidence>
<dbReference type="InterPro" id="IPR013955">
    <property type="entry name" value="Rep_factor-A_C"/>
</dbReference>
<dbReference type="PANTHER" id="PTHR47165">
    <property type="entry name" value="OS03G0429900 PROTEIN"/>
    <property type="match status" value="1"/>
</dbReference>
<gene>
    <name evidence="9" type="primary">LOC113739018</name>
</gene>
<reference evidence="8" key="1">
    <citation type="journal article" date="2025" name="Foods">
        <title>Unveiling the Microbial Signatures of Arabica Coffee Cherries: Insights into Ripeness Specific Diversity, Functional Traits, and Implications for Quality and Safety.</title>
        <authorList>
            <consortium name="RefSeq"/>
            <person name="Tenea G.N."/>
            <person name="Cifuentes V."/>
            <person name="Reyes P."/>
            <person name="Cevallos-Vallejos M."/>
        </authorList>
    </citation>
    <scope>NUCLEOTIDE SEQUENCE [LARGE SCALE GENOMIC DNA]</scope>
</reference>
<dbReference type="Pfam" id="PF08646">
    <property type="entry name" value="Rep_fac-A_C"/>
    <property type="match status" value="1"/>
</dbReference>
<evidence type="ECO:0000256" key="3">
    <source>
        <dbReference type="ARBA" id="ARBA00022771"/>
    </source>
</evidence>
<evidence type="ECO:0000259" key="7">
    <source>
        <dbReference type="Pfam" id="PF08646"/>
    </source>
</evidence>
<dbReference type="RefSeq" id="XP_027122074.1">
    <property type="nucleotide sequence ID" value="XM_027266273.1"/>
</dbReference>
<dbReference type="CDD" id="cd04480">
    <property type="entry name" value="RPA1_DBD_A_like"/>
    <property type="match status" value="1"/>
</dbReference>
<evidence type="ECO:0000256" key="1">
    <source>
        <dbReference type="ARBA" id="ARBA00005690"/>
    </source>
</evidence>
<dbReference type="Pfam" id="PF02721">
    <property type="entry name" value="DUF223"/>
    <property type="match status" value="1"/>
</dbReference>
<dbReference type="GeneID" id="113739018"/>
<dbReference type="PANTHER" id="PTHR47165:SF4">
    <property type="entry name" value="OS03G0429900 PROTEIN"/>
    <property type="match status" value="1"/>
</dbReference>
<keyword evidence="5" id="KW-0238">DNA-binding</keyword>
<proteinExistence type="inferred from homology"/>